<protein>
    <submittedName>
        <fullName evidence="3">EGF-like domain-containing protein</fullName>
    </submittedName>
</protein>
<dbReference type="AlphaFoldDB" id="A0A914VRV0"/>
<evidence type="ECO:0000256" key="1">
    <source>
        <dbReference type="SAM" id="SignalP"/>
    </source>
</evidence>
<sequence>MLSLDILLIFLLEVTTIIASPWSMCTSSSTGVLTTKCSQTIRQTTDQEMSAYIASYDTTGEAGCCVEYGTVSIKNTATGYKMTCQCNAGSGDSCYLEFDMDDSTNFQNMRHLRTKCSSAKWQTIFNIRLLFLHSYTFFLSNINKFNDINDHNYDYNMDVNFNTHNNDNNNSNIHNNNHTYYDYNTYDNHYNNTYYDYDYNTYDDHYNNTHYDYDYNTYYDYDYNTYYDYDYNTYYDYDYNTYYDYDYNTYDNHYNNNYYDYDYNTYDNHYNDTYNDHNY</sequence>
<dbReference type="Proteomes" id="UP000887566">
    <property type="component" value="Unplaced"/>
</dbReference>
<accession>A0A914VRV0</accession>
<feature type="signal peptide" evidence="1">
    <location>
        <begin position="1"/>
        <end position="19"/>
    </location>
</feature>
<keyword evidence="1" id="KW-0732">Signal</keyword>
<dbReference type="WBParaSite" id="PSAMB.scaffold2380size23499.g17518.t1">
    <property type="protein sequence ID" value="PSAMB.scaffold2380size23499.g17518.t1"/>
    <property type="gene ID" value="PSAMB.scaffold2380size23499.g17518"/>
</dbReference>
<feature type="chain" id="PRO_5037586550" evidence="1">
    <location>
        <begin position="20"/>
        <end position="279"/>
    </location>
</feature>
<proteinExistence type="predicted"/>
<organism evidence="2 3">
    <name type="scientific">Plectus sambesii</name>
    <dbReference type="NCBI Taxonomy" id="2011161"/>
    <lineage>
        <taxon>Eukaryota</taxon>
        <taxon>Metazoa</taxon>
        <taxon>Ecdysozoa</taxon>
        <taxon>Nematoda</taxon>
        <taxon>Chromadorea</taxon>
        <taxon>Plectida</taxon>
        <taxon>Plectina</taxon>
        <taxon>Plectoidea</taxon>
        <taxon>Plectidae</taxon>
        <taxon>Plectus</taxon>
    </lineage>
</organism>
<evidence type="ECO:0000313" key="2">
    <source>
        <dbReference type="Proteomes" id="UP000887566"/>
    </source>
</evidence>
<keyword evidence="2" id="KW-1185">Reference proteome</keyword>
<evidence type="ECO:0000313" key="3">
    <source>
        <dbReference type="WBParaSite" id="PSAMB.scaffold2380size23499.g17518.t1"/>
    </source>
</evidence>
<name>A0A914VRV0_9BILA</name>
<reference evidence="3" key="1">
    <citation type="submission" date="2022-11" db="UniProtKB">
        <authorList>
            <consortium name="WormBaseParasite"/>
        </authorList>
    </citation>
    <scope>IDENTIFICATION</scope>
</reference>